<feature type="region of interest" description="Disordered" evidence="1">
    <location>
        <begin position="58"/>
        <end position="100"/>
    </location>
</feature>
<organism evidence="3 4">
    <name type="scientific">Marinobacter xestospongiae</name>
    <dbReference type="NCBI Taxonomy" id="994319"/>
    <lineage>
        <taxon>Bacteria</taxon>
        <taxon>Pseudomonadati</taxon>
        <taxon>Pseudomonadota</taxon>
        <taxon>Gammaproteobacteria</taxon>
        <taxon>Pseudomonadales</taxon>
        <taxon>Marinobacteraceae</taxon>
        <taxon>Marinobacter</taxon>
    </lineage>
</organism>
<comment type="caution">
    <text evidence="3">The sequence shown here is derived from an EMBL/GenBank/DDBJ whole genome shotgun (WGS) entry which is preliminary data.</text>
</comment>
<keyword evidence="2" id="KW-0732">Signal</keyword>
<evidence type="ECO:0000313" key="3">
    <source>
        <dbReference type="EMBL" id="MDV2077841.1"/>
    </source>
</evidence>
<name>A0ABU3VVV0_9GAMM</name>
<reference evidence="3 4" key="1">
    <citation type="submission" date="2023-10" db="EMBL/GenBank/DDBJ databases">
        <title>Characteristics and mechanism of a salt-tolerant marine origin heterotrophic nitrifying- aerobic denitrifying bacteria Marinobacter xestospongiae HN1.</title>
        <authorList>
            <person name="Qi R."/>
        </authorList>
    </citation>
    <scope>NUCLEOTIDE SEQUENCE [LARGE SCALE GENOMIC DNA]</scope>
    <source>
        <strain evidence="3 4">HN1</strain>
    </source>
</reference>
<dbReference type="RefSeq" id="WP_316972715.1">
    <property type="nucleotide sequence ID" value="NZ_JAWIIJ010000002.1"/>
</dbReference>
<sequence>MSMRKPVAMTAAVLMAAGLAACSDNDEQALDLEQASDNAADIAQDAGDAAGDQIQEMTGDADTTWEKTKDTAGEVSERIGDAAEETGDAVEDGYDDITGE</sequence>
<dbReference type="PROSITE" id="PS51257">
    <property type="entry name" value="PROKAR_LIPOPROTEIN"/>
    <property type="match status" value="1"/>
</dbReference>
<dbReference type="Proteomes" id="UP001269819">
    <property type="component" value="Unassembled WGS sequence"/>
</dbReference>
<protein>
    <recommendedName>
        <fullName evidence="5">Late embryogenesis abundant protein</fullName>
    </recommendedName>
</protein>
<feature type="signal peptide" evidence="2">
    <location>
        <begin position="1"/>
        <end position="20"/>
    </location>
</feature>
<dbReference type="Gene3D" id="6.10.140.1430">
    <property type="match status" value="1"/>
</dbReference>
<keyword evidence="4" id="KW-1185">Reference proteome</keyword>
<dbReference type="EMBL" id="JAWIIJ010000002">
    <property type="protein sequence ID" value="MDV2077841.1"/>
    <property type="molecule type" value="Genomic_DNA"/>
</dbReference>
<evidence type="ECO:0000256" key="2">
    <source>
        <dbReference type="SAM" id="SignalP"/>
    </source>
</evidence>
<feature type="compositionally biased region" description="Basic and acidic residues" evidence="1">
    <location>
        <begin position="64"/>
        <end position="81"/>
    </location>
</feature>
<gene>
    <name evidence="3" type="ORF">RYS15_04070</name>
</gene>
<proteinExistence type="predicted"/>
<evidence type="ECO:0000256" key="1">
    <source>
        <dbReference type="SAM" id="MobiDB-lite"/>
    </source>
</evidence>
<evidence type="ECO:0000313" key="4">
    <source>
        <dbReference type="Proteomes" id="UP001269819"/>
    </source>
</evidence>
<feature type="compositionally biased region" description="Acidic residues" evidence="1">
    <location>
        <begin position="82"/>
        <end position="100"/>
    </location>
</feature>
<feature type="chain" id="PRO_5047140617" description="Late embryogenesis abundant protein" evidence="2">
    <location>
        <begin position="21"/>
        <end position="100"/>
    </location>
</feature>
<evidence type="ECO:0008006" key="5">
    <source>
        <dbReference type="Google" id="ProtNLM"/>
    </source>
</evidence>
<accession>A0ABU3VVV0</accession>